<evidence type="ECO:0000259" key="13">
    <source>
        <dbReference type="PROSITE" id="PS50878"/>
    </source>
</evidence>
<evidence type="ECO:0000256" key="4">
    <source>
        <dbReference type="ARBA" id="ARBA00022695"/>
    </source>
</evidence>
<dbReference type="PANTHER" id="PTHR37984">
    <property type="entry name" value="PROTEIN CBG26694"/>
    <property type="match status" value="1"/>
</dbReference>
<evidence type="ECO:0000313" key="16">
    <source>
        <dbReference type="WBParaSite" id="Minc3s01864g26832"/>
    </source>
</evidence>
<dbReference type="Pfam" id="PF00078">
    <property type="entry name" value="RVT_1"/>
    <property type="match status" value="1"/>
</dbReference>
<evidence type="ECO:0000256" key="8">
    <source>
        <dbReference type="ARBA" id="ARBA00022918"/>
    </source>
</evidence>
<feature type="domain" description="Reverse transcriptase" evidence="13">
    <location>
        <begin position="794"/>
        <end position="973"/>
    </location>
</feature>
<keyword evidence="9" id="KW-0862">Zinc</keyword>
<proteinExistence type="predicted"/>
<dbReference type="GO" id="GO:0008270">
    <property type="term" value="F:zinc ion binding"/>
    <property type="evidence" value="ECO:0007669"/>
    <property type="project" value="UniProtKB-KW"/>
</dbReference>
<keyword evidence="3" id="KW-0808">Transferase</keyword>
<keyword evidence="6" id="KW-0255">Endonuclease</keyword>
<evidence type="ECO:0000256" key="2">
    <source>
        <dbReference type="ARBA" id="ARBA00022670"/>
    </source>
</evidence>
<dbReference type="GO" id="GO:0015074">
    <property type="term" value="P:DNA integration"/>
    <property type="evidence" value="ECO:0007669"/>
    <property type="project" value="InterPro"/>
</dbReference>
<dbReference type="InterPro" id="IPR001584">
    <property type="entry name" value="Integrase_cat-core"/>
</dbReference>
<dbReference type="InterPro" id="IPR001878">
    <property type="entry name" value="Znf_CCHC"/>
</dbReference>
<keyword evidence="8" id="KW-0695">RNA-directed DNA polymerase</keyword>
<dbReference type="SUPFAM" id="SSF57756">
    <property type="entry name" value="Retrovirus zinc finger-like domains"/>
    <property type="match status" value="1"/>
</dbReference>
<keyword evidence="2" id="KW-0645">Protease</keyword>
<evidence type="ECO:0000256" key="3">
    <source>
        <dbReference type="ARBA" id="ARBA00022679"/>
    </source>
</evidence>
<evidence type="ECO:0000313" key="15">
    <source>
        <dbReference type="Proteomes" id="UP000887563"/>
    </source>
</evidence>
<dbReference type="Gene3D" id="3.30.420.10">
    <property type="entry name" value="Ribonuclease H-like superfamily/Ribonuclease H"/>
    <property type="match status" value="1"/>
</dbReference>
<dbReference type="GO" id="GO:0003676">
    <property type="term" value="F:nucleic acid binding"/>
    <property type="evidence" value="ECO:0007669"/>
    <property type="project" value="InterPro"/>
</dbReference>
<dbReference type="Gene3D" id="4.10.60.10">
    <property type="entry name" value="Zinc finger, CCHC-type"/>
    <property type="match status" value="1"/>
</dbReference>
<dbReference type="SUPFAM" id="SSF53098">
    <property type="entry name" value="Ribonuclease H-like"/>
    <property type="match status" value="1"/>
</dbReference>
<organism evidence="15 16">
    <name type="scientific">Meloidogyne incognita</name>
    <name type="common">Southern root-knot nematode worm</name>
    <name type="synonym">Oxyuris incognita</name>
    <dbReference type="NCBI Taxonomy" id="6306"/>
    <lineage>
        <taxon>Eukaryota</taxon>
        <taxon>Metazoa</taxon>
        <taxon>Ecdysozoa</taxon>
        <taxon>Nematoda</taxon>
        <taxon>Chromadorea</taxon>
        <taxon>Rhabditida</taxon>
        <taxon>Tylenchina</taxon>
        <taxon>Tylenchomorpha</taxon>
        <taxon>Tylenchoidea</taxon>
        <taxon>Meloidogynidae</taxon>
        <taxon>Meloidogyninae</taxon>
        <taxon>Meloidogyne</taxon>
        <taxon>Meloidogyne incognita group</taxon>
    </lineage>
</organism>
<feature type="compositionally biased region" description="Low complexity" evidence="11">
    <location>
        <begin position="2078"/>
        <end position="2094"/>
    </location>
</feature>
<evidence type="ECO:0000256" key="7">
    <source>
        <dbReference type="ARBA" id="ARBA00022801"/>
    </source>
</evidence>
<dbReference type="PROSITE" id="PS50878">
    <property type="entry name" value="RT_POL"/>
    <property type="match status" value="1"/>
</dbReference>
<dbReference type="Gene3D" id="1.10.340.70">
    <property type="match status" value="1"/>
</dbReference>
<dbReference type="InterPro" id="IPR041373">
    <property type="entry name" value="RT_RNaseH"/>
</dbReference>
<dbReference type="FunFam" id="3.30.420.10:FF:000032">
    <property type="entry name" value="Retrovirus-related Pol polyprotein from transposon 297-like Protein"/>
    <property type="match status" value="1"/>
</dbReference>
<dbReference type="InterPro" id="IPR050951">
    <property type="entry name" value="Retrovirus_Pol_polyprotein"/>
</dbReference>
<dbReference type="GO" id="GO:0008233">
    <property type="term" value="F:peptidase activity"/>
    <property type="evidence" value="ECO:0007669"/>
    <property type="project" value="UniProtKB-KW"/>
</dbReference>
<dbReference type="CDD" id="cd01647">
    <property type="entry name" value="RT_LTR"/>
    <property type="match status" value="1"/>
</dbReference>
<evidence type="ECO:0000256" key="9">
    <source>
        <dbReference type="PROSITE-ProRule" id="PRU00047"/>
    </source>
</evidence>
<dbReference type="GO" id="GO:0019899">
    <property type="term" value="F:enzyme binding"/>
    <property type="evidence" value="ECO:0007669"/>
    <property type="project" value="UniProtKB-ARBA"/>
</dbReference>
<keyword evidence="7" id="KW-0378">Hydrolase</keyword>
<feature type="region of interest" description="Disordered" evidence="11">
    <location>
        <begin position="2077"/>
        <end position="2103"/>
    </location>
</feature>
<evidence type="ECO:0000259" key="14">
    <source>
        <dbReference type="PROSITE" id="PS50994"/>
    </source>
</evidence>
<dbReference type="InterPro" id="IPR043502">
    <property type="entry name" value="DNA/RNA_pol_sf"/>
</dbReference>
<dbReference type="InterPro" id="IPR000477">
    <property type="entry name" value="RT_dom"/>
</dbReference>
<name>A0A914MPC2_MELIC</name>
<keyword evidence="15" id="KW-1185">Reference proteome</keyword>
<dbReference type="GO" id="GO:0006508">
    <property type="term" value="P:proteolysis"/>
    <property type="evidence" value="ECO:0007669"/>
    <property type="project" value="UniProtKB-KW"/>
</dbReference>
<dbReference type="CDD" id="cd09274">
    <property type="entry name" value="RNase_HI_RT_Ty3"/>
    <property type="match status" value="1"/>
</dbReference>
<feature type="region of interest" description="Disordered" evidence="11">
    <location>
        <begin position="1"/>
        <end position="62"/>
    </location>
</feature>
<dbReference type="PROSITE" id="PS50994">
    <property type="entry name" value="INTEGRASE"/>
    <property type="match status" value="1"/>
</dbReference>
<dbReference type="Pfam" id="PF00098">
    <property type="entry name" value="zf-CCHC"/>
    <property type="match status" value="1"/>
</dbReference>
<evidence type="ECO:0000256" key="11">
    <source>
        <dbReference type="SAM" id="MobiDB-lite"/>
    </source>
</evidence>
<evidence type="ECO:0000256" key="1">
    <source>
        <dbReference type="ARBA" id="ARBA00012493"/>
    </source>
</evidence>
<sequence>MSQQLNNLEESLISGNGEEDDVVSLDEQAVDQLLEEEKGRQKHTKTKINKMGNDKKAQNTQAQFQPNMASTPIASNQYAQFGQIPPVQAGFPPCFPGYPINPQQQAMMYMPFYQYPPNMQPNPAPQINAFESLTQALVLDKIPDLKGNEGSDGIRKFFKKFDVASESWSEKKRITLLESKLCGRAERAFNAAVNSEPYRYDSIRRFIINQLEETDSKGMEAFDTLMRGVHRNRNETIDELGEKISGLVRRAYPGLPAHLHDEYSIKHLIRSIDSPELALNLELSRRNAMSLDEFIALAARAEATQRVISRRYNRFENKQNFSNQYSPQRTQFYDQGASKQKEIKCYSCGKVGHYSSDCRNKWQPPNQNNVQALVPHQNSGANRNFATNSNSVELKVNREHFNNKQPFRNQLKQNMLKVEQFDEVNIPHVNAVHTAEISEFFEKDNKNAEEKTVEDKSGLVGKIIALRVNVLGKEALSIVDPGAQISLVNAGFLVNLLKSNEIKLNDSALKFSKSAEQVLDVNGNKVNSLGVVNLPIKRNGMDETLIRAHITKAPFGYELLFGTNCLKDLGFKLYDEPNDEMINFQEAERQKSGAIKIIFHTTIPPRSTKLVETRIEKEFEGKEILIAQEEESEIRIEPTLGCSEKGKVVVPITNTSELPIKLKENESIGKVETVSQYGEAENFLYFDWDFNDVKVNFVGGTTSDLSAESKEREDEIKLQLEKNIGKLKENQYPELIEIVNEFEEIFALKDEELTQTNLVKHEIHLENNQPIRSRLRPVPFAYREKIAAMLQDYLGRGIVRPSHSPYASPIVIVPKKDGSLRFCVDYRGINSVTEKDAFPLPNIDNTLLMLGNKRIFSTLDFMSGYWQIKMEEDSINKTAFITEFGLHEFLVMPFGLANAVATFQRFMSILFEDLINDFVFVYIDDILIASNSFDEHMKHLKMVFERIRMAGLKLKISKCKFTAEEIPFLGHTLTPQGIKKDAEKIKPVLDLPIPKTKKELRSLLGFMTYYRKFIYSFGAIAKPLFQLVREDAVFKIGEKEKEAIQTLKEKIIKDVLLYFPDFESAVKNPKRAFIIMTDASKIGRSAVLCQPDENDRIRPIYFASRQCNKHEERYCPTELEALAVRFGAKKFAQFITMIPTRVLTDHKALVPMFKSKNETGNSRVDRWIMELNARFILKVEYNPGKSNTVADLLSRIPPPESKTIQLLQIDKEVKEKEIENCLGVEMGRKIDWIEKTRESEFKGLYEFLEKRVLPNDQNESQSIIARCQNVILNDGLLYFVDKEGELKLFVPREFRKELLEERHEGVCAGHQSGTKLFRQLNERYFWPNMRAECNTIALNCRICSHARKARVNQPELQMRKTSEPLELVCLDVLEIGKSNASNRYVLVIVDHFTKWVVAEPIPDKSSETIARVFVEKFVLIHGTPKQIHSDQGKEFINKTLEEISKILKITKTTTLGYDPNANGLVERINQIILGMLKRNTGSVWDWDLRLPFCVFAINITPSESTGYSPYHLMFGRTVNFPSSESIHFPVNPAYTIDEDTYLQFFRENLAQLIAEANKNLEKSREKIASWYNAKKNVSRNKYKIGDRVMVNFPGKNIRNEHKKLLWNNFGPYKIISMGKASAECIPTDNPKAKSITVPIERLTRVPPGVPNIATLPTGKNPYKNIINLMTMKINIEEKNHGTIFLLGVEAIKFDWTTFCSKNEEHNECKILHASDLDPVLDETTKIGKLEIKTALQALFTIFLLKKETTNSLTAAKALLSTILKGDPGFELILFSGKRGDLVTTGKMPNEKDIFGALEKWINSCKVLKMKLEKGKYEEILVETPKSIEGLPNAEKEEWKSLIKKTSWVLEKVRARTVFEAKKFIEKPRLLIGDSTAEQFFNAMPGSEIVGKEGNIFEIIRALNGTVLSSKVKGALIVVGRDSLLNGETAESIAEQIIRLITLIKDFKHVRIFVMAPPYVHRKSEEFNELYFLIKKITEKNSINFVSVTENGRSIVEIFRKGTTFNDNNVTITGQITNIGLSLVRSWLFTQVPDFPGDQQIGRLPPTINSQIVIPDKRHERTSEGGLGDRISFRRSLYRHSSSTSHYSSRRPSTSPRHKYSRRR</sequence>
<dbReference type="PANTHER" id="PTHR37984:SF5">
    <property type="entry name" value="PROTEIN NYNRIN-LIKE"/>
    <property type="match status" value="1"/>
</dbReference>
<dbReference type="EC" id="2.7.7.49" evidence="1"/>
<evidence type="ECO:0000256" key="10">
    <source>
        <dbReference type="SAM" id="Coils"/>
    </source>
</evidence>
<dbReference type="InterPro" id="IPR036397">
    <property type="entry name" value="RNaseH_sf"/>
</dbReference>
<dbReference type="FunFam" id="3.30.70.270:FF:000020">
    <property type="entry name" value="Transposon Tf2-6 polyprotein-like Protein"/>
    <property type="match status" value="1"/>
</dbReference>
<evidence type="ECO:0000259" key="12">
    <source>
        <dbReference type="PROSITE" id="PS50158"/>
    </source>
</evidence>
<dbReference type="WBParaSite" id="Minc3s01864g26832">
    <property type="protein sequence ID" value="Minc3s01864g26832"/>
    <property type="gene ID" value="Minc3s01864g26832"/>
</dbReference>
<keyword evidence="9" id="KW-0479">Metal-binding</keyword>
<accession>A0A914MPC2</accession>
<keyword evidence="5" id="KW-0540">Nuclease</keyword>
<dbReference type="PROSITE" id="PS50158">
    <property type="entry name" value="ZF_CCHC"/>
    <property type="match status" value="1"/>
</dbReference>
<keyword evidence="9" id="KW-0863">Zinc-finger</keyword>
<dbReference type="InterPro" id="IPR043128">
    <property type="entry name" value="Rev_trsase/Diguanyl_cyclase"/>
</dbReference>
<dbReference type="GO" id="GO:0003964">
    <property type="term" value="F:RNA-directed DNA polymerase activity"/>
    <property type="evidence" value="ECO:0007669"/>
    <property type="project" value="UniProtKB-KW"/>
</dbReference>
<dbReference type="GO" id="GO:0004519">
    <property type="term" value="F:endonuclease activity"/>
    <property type="evidence" value="ECO:0007669"/>
    <property type="project" value="UniProtKB-KW"/>
</dbReference>
<dbReference type="FunFam" id="3.10.10.10:FF:000007">
    <property type="entry name" value="Retrovirus-related Pol polyprotein from transposon 17.6-like Protein"/>
    <property type="match status" value="1"/>
</dbReference>
<protein>
    <recommendedName>
        <fullName evidence="1">RNA-directed DNA polymerase</fullName>
        <ecNumber evidence="1">2.7.7.49</ecNumber>
    </recommendedName>
</protein>
<keyword evidence="4" id="KW-0548">Nucleotidyltransferase</keyword>
<dbReference type="SUPFAM" id="SSF56672">
    <property type="entry name" value="DNA/RNA polymerases"/>
    <property type="match status" value="1"/>
</dbReference>
<keyword evidence="10" id="KW-0175">Coiled coil</keyword>
<dbReference type="InterPro" id="IPR041588">
    <property type="entry name" value="Integrase_H2C2"/>
</dbReference>
<dbReference type="InterPro" id="IPR036875">
    <property type="entry name" value="Znf_CCHC_sf"/>
</dbReference>
<dbReference type="SMART" id="SM00343">
    <property type="entry name" value="ZnF_C2HC"/>
    <property type="match status" value="1"/>
</dbReference>
<evidence type="ECO:0000256" key="6">
    <source>
        <dbReference type="ARBA" id="ARBA00022759"/>
    </source>
</evidence>
<feature type="domain" description="Integrase catalytic" evidence="14">
    <location>
        <begin position="1360"/>
        <end position="1517"/>
    </location>
</feature>
<dbReference type="Gene3D" id="3.10.10.10">
    <property type="entry name" value="HIV Type 1 Reverse Transcriptase, subunit A, domain 1"/>
    <property type="match status" value="1"/>
</dbReference>
<dbReference type="Proteomes" id="UP000887563">
    <property type="component" value="Unplaced"/>
</dbReference>
<dbReference type="InterPro" id="IPR012337">
    <property type="entry name" value="RNaseH-like_sf"/>
</dbReference>
<evidence type="ECO:0000256" key="5">
    <source>
        <dbReference type="ARBA" id="ARBA00022722"/>
    </source>
</evidence>
<feature type="coiled-coil region" evidence="10">
    <location>
        <begin position="1546"/>
        <end position="1573"/>
    </location>
</feature>
<dbReference type="Pfam" id="PF17917">
    <property type="entry name" value="RT_RNaseH"/>
    <property type="match status" value="1"/>
</dbReference>
<dbReference type="Pfam" id="PF00665">
    <property type="entry name" value="rve"/>
    <property type="match status" value="1"/>
</dbReference>
<dbReference type="Pfam" id="PF17921">
    <property type="entry name" value="Integrase_H2C2"/>
    <property type="match status" value="1"/>
</dbReference>
<feature type="domain" description="CCHC-type" evidence="12">
    <location>
        <begin position="344"/>
        <end position="360"/>
    </location>
</feature>
<dbReference type="Gene3D" id="3.30.70.270">
    <property type="match status" value="2"/>
</dbReference>
<dbReference type="GO" id="GO:0042575">
    <property type="term" value="C:DNA polymerase complex"/>
    <property type="evidence" value="ECO:0007669"/>
    <property type="project" value="UniProtKB-ARBA"/>
</dbReference>
<reference evidence="16" key="1">
    <citation type="submission" date="2022-11" db="UniProtKB">
        <authorList>
            <consortium name="WormBaseParasite"/>
        </authorList>
    </citation>
    <scope>IDENTIFICATION</scope>
</reference>